<proteinExistence type="predicted"/>
<accession>A0ABQ9I673</accession>
<comment type="caution">
    <text evidence="1">The sequence shown here is derived from an EMBL/GenBank/DDBJ whole genome shotgun (WGS) entry which is preliminary data.</text>
</comment>
<dbReference type="PROSITE" id="PS51257">
    <property type="entry name" value="PROKAR_LIPOPROTEIN"/>
    <property type="match status" value="1"/>
</dbReference>
<gene>
    <name evidence="1" type="ORF">PR048_004562</name>
</gene>
<name>A0ABQ9I673_9NEOP</name>
<evidence type="ECO:0000313" key="2">
    <source>
        <dbReference type="Proteomes" id="UP001159363"/>
    </source>
</evidence>
<reference evidence="1 2" key="1">
    <citation type="submission" date="2023-02" db="EMBL/GenBank/DDBJ databases">
        <title>LHISI_Scaffold_Assembly.</title>
        <authorList>
            <person name="Stuart O.P."/>
            <person name="Cleave R."/>
            <person name="Magrath M.J.L."/>
            <person name="Mikheyev A.S."/>
        </authorList>
    </citation>
    <scope>NUCLEOTIDE SEQUENCE [LARGE SCALE GENOMIC DNA]</scope>
    <source>
        <strain evidence="1">Daus_M_001</strain>
        <tissue evidence="1">Leg muscle</tissue>
    </source>
</reference>
<dbReference type="EMBL" id="JARBHB010000002">
    <property type="protein sequence ID" value="KAJ8891997.1"/>
    <property type="molecule type" value="Genomic_DNA"/>
</dbReference>
<evidence type="ECO:0000313" key="1">
    <source>
        <dbReference type="EMBL" id="KAJ8891997.1"/>
    </source>
</evidence>
<sequence>MGSEQHKTGLLHYASAVLTACHHSPCLTTVWSYQLAAIGRYGAYLSMEVAYWIKTQCETVSDEEMFKQDMERLFHNSVHQDFGDLEECEHPPPPSPQPTGGAVADDNEVALIDDCLYQIHGLHSQIVSYTICDWLAVSRNKNNIVKFDHLSPWLERCQIFNSLIEGVAPQQDANLDQELYTSYLLMISVVVELTEGGTLGKHLSEDFYTASNITEAVSIIPILKTLLHEVNLLLAEWPENPILVQIPVPSRAKYKDGVYQKLANTWKQY</sequence>
<keyword evidence="2" id="KW-1185">Reference proteome</keyword>
<organism evidence="1 2">
    <name type="scientific">Dryococelus australis</name>
    <dbReference type="NCBI Taxonomy" id="614101"/>
    <lineage>
        <taxon>Eukaryota</taxon>
        <taxon>Metazoa</taxon>
        <taxon>Ecdysozoa</taxon>
        <taxon>Arthropoda</taxon>
        <taxon>Hexapoda</taxon>
        <taxon>Insecta</taxon>
        <taxon>Pterygota</taxon>
        <taxon>Neoptera</taxon>
        <taxon>Polyneoptera</taxon>
        <taxon>Phasmatodea</taxon>
        <taxon>Verophasmatodea</taxon>
        <taxon>Anareolatae</taxon>
        <taxon>Phasmatidae</taxon>
        <taxon>Eurycanthinae</taxon>
        <taxon>Dryococelus</taxon>
    </lineage>
</organism>
<protein>
    <submittedName>
        <fullName evidence="1">Uncharacterized protein</fullName>
    </submittedName>
</protein>
<dbReference type="Proteomes" id="UP001159363">
    <property type="component" value="Chromosome 2"/>
</dbReference>